<sequence>MGEVMGSSLRSWREELASLVEDTGIRFNGEVIGISTPAFETKKFGADSSGNETSAEPESFKDQIKGFANAWGEMVVEFGRGCKDVFHQTLLTDDSYIVKKTRGPLAEVSQRLSFFGEYLPEDRDPLHACLVIFSVFVLALAVLGVNSKHYSSVPMIKKVQLHPPSAARILLPDGRYLAYHEFGVPVDRARFSLMIPHGFLFSRLAGIPGIKSSLLNEFGVHIVTYDRPGFGESDPHPDRNLNSSAVDMLNLAVALGIKDKFWILGYSDAAIHAWAALNYIPQRIAGVAMFAPLVNPYDSSMTKEEMSRTWEKWTRRRKLMYYLARRFPNFLKYFYRRTYLSGKHGQIDKWLSLSLEKGDKALIQKPAFEQLWQRNVEESIRQGSTIPFVEEAVLQVSNWGFSLVDIQVQKKCSRKGILPWLKSIYGQAECEVTGFLGPIHIWQGMDDLVVPPSVTDYIARTLPNAAIHKLPEEGHFSYLFLCDDCHRQIFSTLFGSPQGPLELTDETPSGHERVINAM</sequence>
<dbReference type="Pfam" id="PF00561">
    <property type="entry name" value="Abhydrolase_1"/>
    <property type="match status" value="1"/>
</dbReference>
<evidence type="ECO:0000259" key="1">
    <source>
        <dbReference type="Pfam" id="PF00561"/>
    </source>
</evidence>
<evidence type="ECO:0000313" key="2">
    <source>
        <dbReference type="EMBL" id="CDP06707.1"/>
    </source>
</evidence>
<dbReference type="InterPro" id="IPR029058">
    <property type="entry name" value="AB_hydrolase_fold"/>
</dbReference>
<dbReference type="EMBL" id="HG739106">
    <property type="protein sequence ID" value="CDP06707.1"/>
    <property type="molecule type" value="Genomic_DNA"/>
</dbReference>
<accession>A0A068UEP1</accession>
<keyword evidence="3" id="KW-1185">Reference proteome</keyword>
<dbReference type="GO" id="GO:0016787">
    <property type="term" value="F:hydrolase activity"/>
    <property type="evidence" value="ECO:0007669"/>
    <property type="project" value="UniProtKB-ARBA"/>
</dbReference>
<dbReference type="AlphaFoldDB" id="A0A068UEP1"/>
<feature type="domain" description="AB hydrolase-1" evidence="1">
    <location>
        <begin position="193"/>
        <end position="479"/>
    </location>
</feature>
<dbReference type="PANTHER" id="PTHR45763:SF8">
    <property type="entry name" value="ALPHA_BETA-HYDROLASES SUPERFAMILY PROTEIN"/>
    <property type="match status" value="1"/>
</dbReference>
<evidence type="ECO:0000313" key="3">
    <source>
        <dbReference type="Proteomes" id="UP000295252"/>
    </source>
</evidence>
<dbReference type="InterPro" id="IPR000073">
    <property type="entry name" value="AB_hydrolase_1"/>
</dbReference>
<dbReference type="Gene3D" id="3.40.50.1820">
    <property type="entry name" value="alpha/beta hydrolase"/>
    <property type="match status" value="1"/>
</dbReference>
<dbReference type="PhylomeDB" id="A0A068UEP1"/>
<dbReference type="OrthoDB" id="294702at2759"/>
<organism evidence="2 3">
    <name type="scientific">Coffea canephora</name>
    <name type="common">Robusta coffee</name>
    <dbReference type="NCBI Taxonomy" id="49390"/>
    <lineage>
        <taxon>Eukaryota</taxon>
        <taxon>Viridiplantae</taxon>
        <taxon>Streptophyta</taxon>
        <taxon>Embryophyta</taxon>
        <taxon>Tracheophyta</taxon>
        <taxon>Spermatophyta</taxon>
        <taxon>Magnoliopsida</taxon>
        <taxon>eudicotyledons</taxon>
        <taxon>Gunneridae</taxon>
        <taxon>Pentapetalae</taxon>
        <taxon>asterids</taxon>
        <taxon>lamiids</taxon>
        <taxon>Gentianales</taxon>
        <taxon>Rubiaceae</taxon>
        <taxon>Ixoroideae</taxon>
        <taxon>Gardenieae complex</taxon>
        <taxon>Bertiereae - Coffeeae clade</taxon>
        <taxon>Coffeeae</taxon>
        <taxon>Coffea</taxon>
    </lineage>
</organism>
<dbReference type="Proteomes" id="UP000295252">
    <property type="component" value="Chromosome VIII"/>
</dbReference>
<dbReference type="InParanoid" id="A0A068UEP1"/>
<dbReference type="OMA" id="AWSVIFS"/>
<dbReference type="Gramene" id="CDP06707">
    <property type="protein sequence ID" value="CDP06707"/>
    <property type="gene ID" value="GSCOC_T00023643001"/>
</dbReference>
<protein>
    <recommendedName>
        <fullName evidence="1">AB hydrolase-1 domain-containing protein</fullName>
    </recommendedName>
</protein>
<dbReference type="FunCoup" id="A0A068UEP1">
    <property type="interactions" value="693"/>
</dbReference>
<dbReference type="SUPFAM" id="SSF53474">
    <property type="entry name" value="alpha/beta-Hydrolases"/>
    <property type="match status" value="1"/>
</dbReference>
<gene>
    <name evidence="2" type="ORF">GSCOC_T00023643001</name>
</gene>
<dbReference type="PANTHER" id="PTHR45763">
    <property type="entry name" value="HYDROLASE, ALPHA/BETA FOLD FAMILY PROTEIN, EXPRESSED-RELATED"/>
    <property type="match status" value="1"/>
</dbReference>
<proteinExistence type="predicted"/>
<reference evidence="3" key="1">
    <citation type="journal article" date="2014" name="Science">
        <title>The coffee genome provides insight into the convergent evolution of caffeine biosynthesis.</title>
        <authorList>
            <person name="Denoeud F."/>
            <person name="Carretero-Paulet L."/>
            <person name="Dereeper A."/>
            <person name="Droc G."/>
            <person name="Guyot R."/>
            <person name="Pietrella M."/>
            <person name="Zheng C."/>
            <person name="Alberti A."/>
            <person name="Anthony F."/>
            <person name="Aprea G."/>
            <person name="Aury J.M."/>
            <person name="Bento P."/>
            <person name="Bernard M."/>
            <person name="Bocs S."/>
            <person name="Campa C."/>
            <person name="Cenci A."/>
            <person name="Combes M.C."/>
            <person name="Crouzillat D."/>
            <person name="Da Silva C."/>
            <person name="Daddiego L."/>
            <person name="De Bellis F."/>
            <person name="Dussert S."/>
            <person name="Garsmeur O."/>
            <person name="Gayraud T."/>
            <person name="Guignon V."/>
            <person name="Jahn K."/>
            <person name="Jamilloux V."/>
            <person name="Joet T."/>
            <person name="Labadie K."/>
            <person name="Lan T."/>
            <person name="Leclercq J."/>
            <person name="Lepelley M."/>
            <person name="Leroy T."/>
            <person name="Li L.T."/>
            <person name="Librado P."/>
            <person name="Lopez L."/>
            <person name="Munoz A."/>
            <person name="Noel B."/>
            <person name="Pallavicini A."/>
            <person name="Perrotta G."/>
            <person name="Poncet V."/>
            <person name="Pot D."/>
            <person name="Priyono X."/>
            <person name="Rigoreau M."/>
            <person name="Rouard M."/>
            <person name="Rozas J."/>
            <person name="Tranchant-Dubreuil C."/>
            <person name="VanBuren R."/>
            <person name="Zhang Q."/>
            <person name="Andrade A.C."/>
            <person name="Argout X."/>
            <person name="Bertrand B."/>
            <person name="de Kochko A."/>
            <person name="Graziosi G."/>
            <person name="Henry R.J."/>
            <person name="Jayarama X."/>
            <person name="Ming R."/>
            <person name="Nagai C."/>
            <person name="Rounsley S."/>
            <person name="Sankoff D."/>
            <person name="Giuliano G."/>
            <person name="Albert V.A."/>
            <person name="Wincker P."/>
            <person name="Lashermes P."/>
        </authorList>
    </citation>
    <scope>NUCLEOTIDE SEQUENCE [LARGE SCALE GENOMIC DNA]</scope>
    <source>
        <strain evidence="3">cv. DH200-94</strain>
    </source>
</reference>
<dbReference type="STRING" id="49390.A0A068UEP1"/>
<name>A0A068UEP1_COFCA</name>